<organism evidence="2 3">
    <name type="scientific">Silicimonas algicola</name>
    <dbReference type="NCBI Taxonomy" id="1826607"/>
    <lineage>
        <taxon>Bacteria</taxon>
        <taxon>Pseudomonadati</taxon>
        <taxon>Pseudomonadota</taxon>
        <taxon>Alphaproteobacteria</taxon>
        <taxon>Rhodobacterales</taxon>
        <taxon>Paracoccaceae</taxon>
    </lineage>
</organism>
<protein>
    <submittedName>
        <fullName evidence="2">ArsR family transcriptional regulator</fullName>
    </submittedName>
</protein>
<dbReference type="SUPFAM" id="SSF46785">
    <property type="entry name" value="Winged helix' DNA-binding domain"/>
    <property type="match status" value="1"/>
</dbReference>
<feature type="domain" description="HTH arsR-type" evidence="1">
    <location>
        <begin position="1"/>
        <end position="94"/>
    </location>
</feature>
<dbReference type="Pfam" id="PF12840">
    <property type="entry name" value="HTH_20"/>
    <property type="match status" value="1"/>
</dbReference>
<dbReference type="GO" id="GO:0003700">
    <property type="term" value="F:DNA-binding transcription factor activity"/>
    <property type="evidence" value="ECO:0007669"/>
    <property type="project" value="InterPro"/>
</dbReference>
<dbReference type="InterPro" id="IPR001845">
    <property type="entry name" value="HTH_ArsR_DNA-bd_dom"/>
</dbReference>
<dbReference type="CDD" id="cd00090">
    <property type="entry name" value="HTH_ARSR"/>
    <property type="match status" value="1"/>
</dbReference>
<dbReference type="PRINTS" id="PR00778">
    <property type="entry name" value="HTHARSR"/>
</dbReference>
<dbReference type="PANTHER" id="PTHR38600:SF2">
    <property type="entry name" value="SLL0088 PROTEIN"/>
    <property type="match status" value="1"/>
</dbReference>
<evidence type="ECO:0000313" key="2">
    <source>
        <dbReference type="EMBL" id="PWK55235.1"/>
    </source>
</evidence>
<proteinExistence type="predicted"/>
<dbReference type="Proteomes" id="UP000245390">
    <property type="component" value="Unassembled WGS sequence"/>
</dbReference>
<gene>
    <name evidence="2" type="ORF">C8D95_108114</name>
</gene>
<dbReference type="RefSeq" id="WP_109760313.1">
    <property type="nucleotide sequence ID" value="NZ_CP034588.1"/>
</dbReference>
<evidence type="ECO:0000313" key="3">
    <source>
        <dbReference type="Proteomes" id="UP000245390"/>
    </source>
</evidence>
<name>A0A316G4I6_9RHOB</name>
<reference evidence="2 3" key="1">
    <citation type="submission" date="2018-05" db="EMBL/GenBank/DDBJ databases">
        <title>Genomic Encyclopedia of Type Strains, Phase IV (KMG-IV): sequencing the most valuable type-strain genomes for metagenomic binning, comparative biology and taxonomic classification.</title>
        <authorList>
            <person name="Goeker M."/>
        </authorList>
    </citation>
    <scope>NUCLEOTIDE SEQUENCE [LARGE SCALE GENOMIC DNA]</scope>
    <source>
        <strain evidence="2 3">DSM 103371</strain>
    </source>
</reference>
<dbReference type="OrthoDB" id="9790747at2"/>
<dbReference type="Gene3D" id="1.10.10.10">
    <property type="entry name" value="Winged helix-like DNA-binding domain superfamily/Winged helix DNA-binding domain"/>
    <property type="match status" value="1"/>
</dbReference>
<sequence length="113" mass="12622">MDLSPVRLDALFQALGDPTRRALIHRLAAGPATVSDLARPFDMTLPSFLLHIRKLEASGLVLTSKDGRTRTVTLVPGAFTPVRTWLDDQRDLWEARLDRLETFVTDTPKGPRT</sequence>
<dbReference type="EMBL" id="QGGV01000008">
    <property type="protein sequence ID" value="PWK55235.1"/>
    <property type="molecule type" value="Genomic_DNA"/>
</dbReference>
<dbReference type="PANTHER" id="PTHR38600">
    <property type="entry name" value="TRANSCRIPTIONAL REGULATORY PROTEIN"/>
    <property type="match status" value="1"/>
</dbReference>
<dbReference type="PROSITE" id="PS50987">
    <property type="entry name" value="HTH_ARSR_2"/>
    <property type="match status" value="1"/>
</dbReference>
<accession>A0A316G4I6</accession>
<dbReference type="InterPro" id="IPR011991">
    <property type="entry name" value="ArsR-like_HTH"/>
</dbReference>
<dbReference type="NCBIfam" id="NF033788">
    <property type="entry name" value="HTH_metalloreg"/>
    <property type="match status" value="1"/>
</dbReference>
<dbReference type="InterPro" id="IPR036390">
    <property type="entry name" value="WH_DNA-bd_sf"/>
</dbReference>
<comment type="caution">
    <text evidence="2">The sequence shown here is derived from an EMBL/GenBank/DDBJ whole genome shotgun (WGS) entry which is preliminary data.</text>
</comment>
<evidence type="ECO:0000259" key="1">
    <source>
        <dbReference type="PROSITE" id="PS50987"/>
    </source>
</evidence>
<dbReference type="KEGG" id="salo:EF888_06710"/>
<dbReference type="AlphaFoldDB" id="A0A316G4I6"/>
<dbReference type="SMART" id="SM00418">
    <property type="entry name" value="HTH_ARSR"/>
    <property type="match status" value="1"/>
</dbReference>
<dbReference type="InterPro" id="IPR036388">
    <property type="entry name" value="WH-like_DNA-bd_sf"/>
</dbReference>
<keyword evidence="3" id="KW-1185">Reference proteome</keyword>